<keyword evidence="2 3" id="KW-0732">Signal</keyword>
<evidence type="ECO:0000256" key="2">
    <source>
        <dbReference type="ARBA" id="ARBA00022729"/>
    </source>
</evidence>
<keyword evidence="5" id="KW-1185">Reference proteome</keyword>
<evidence type="ECO:0000313" key="4">
    <source>
        <dbReference type="EMBL" id="QKJ25122.1"/>
    </source>
</evidence>
<dbReference type="PROSITE" id="PS51257">
    <property type="entry name" value="PROKAR_LIPOPROTEIN"/>
    <property type="match status" value="1"/>
</dbReference>
<dbReference type="RefSeq" id="WP_173493419.1">
    <property type="nucleotide sequence ID" value="NZ_CP054056.1"/>
</dbReference>
<sequence>MISTATKISAIAASAFMALGLAGCAPAATTTEETTSAAAEATTDERADWPEKLVFGAVPSEESSSLVESYQKILDVLEAELGIEVEFFQATDYAGIIEGQVAGNVHMAQYGPFSYVLAGVRGAGLEVAGVMTDGPDIEPGYQSYGIALATNDAVNSLEDFAGKVVCFVDPASTSGYLYPSEGLLSAGIDLETGITPVFAGGHDASVLAVKNGDCEVGFAFDAMVDKNLIESGDIAEGEIKTVWKSEVIAGSPLAMLGSLPESLKAEIKRVILQEANVDALVASGICTSVDDCGLTDEKVWGYVEKDDSFYDGVRKVCEVTGSDKCE</sequence>
<name>A0A7D4Q616_9MICO</name>
<dbReference type="EMBL" id="CP054056">
    <property type="protein sequence ID" value="QKJ25122.1"/>
    <property type="molecule type" value="Genomic_DNA"/>
</dbReference>
<dbReference type="PANTHER" id="PTHR35841">
    <property type="entry name" value="PHOSPHONATES-BINDING PERIPLASMIC PROTEIN"/>
    <property type="match status" value="1"/>
</dbReference>
<proteinExistence type="inferred from homology"/>
<comment type="similarity">
    <text evidence="1">Belongs to the phosphate/phosphite/phosphonate binding protein family.</text>
</comment>
<dbReference type="AlphaFoldDB" id="A0A7D4Q616"/>
<dbReference type="Gene3D" id="3.40.190.10">
    <property type="entry name" value="Periplasmic binding protein-like II"/>
    <property type="match status" value="2"/>
</dbReference>
<dbReference type="SUPFAM" id="SSF53850">
    <property type="entry name" value="Periplasmic binding protein-like II"/>
    <property type="match status" value="1"/>
</dbReference>
<organism evidence="4 5">
    <name type="scientific">Aquiluna borgnonia</name>
    <dbReference type="NCBI Taxonomy" id="2499157"/>
    <lineage>
        <taxon>Bacteria</taxon>
        <taxon>Bacillati</taxon>
        <taxon>Actinomycetota</taxon>
        <taxon>Actinomycetes</taxon>
        <taxon>Micrococcales</taxon>
        <taxon>Microbacteriaceae</taxon>
        <taxon>Luna cluster</taxon>
        <taxon>Luna-1 subcluster</taxon>
        <taxon>Aquiluna</taxon>
    </lineage>
</organism>
<evidence type="ECO:0000313" key="5">
    <source>
        <dbReference type="Proteomes" id="UP000501003"/>
    </source>
</evidence>
<dbReference type="InterPro" id="IPR005770">
    <property type="entry name" value="PhnD"/>
</dbReference>
<protein>
    <submittedName>
        <fullName evidence="4">Phosphate/phosphite/phosphonate ABC transporter substrate-binding protein</fullName>
    </submittedName>
</protein>
<evidence type="ECO:0000256" key="3">
    <source>
        <dbReference type="SAM" id="SignalP"/>
    </source>
</evidence>
<dbReference type="Proteomes" id="UP000501003">
    <property type="component" value="Chromosome"/>
</dbReference>
<dbReference type="KEGG" id="aqg:HRU87_02680"/>
<evidence type="ECO:0000256" key="1">
    <source>
        <dbReference type="ARBA" id="ARBA00007162"/>
    </source>
</evidence>
<dbReference type="PANTHER" id="PTHR35841:SF1">
    <property type="entry name" value="PHOSPHONATES-BINDING PERIPLASMIC PROTEIN"/>
    <property type="match status" value="1"/>
</dbReference>
<dbReference type="GO" id="GO:0043190">
    <property type="term" value="C:ATP-binding cassette (ABC) transporter complex"/>
    <property type="evidence" value="ECO:0007669"/>
    <property type="project" value="InterPro"/>
</dbReference>
<accession>A0A7D4Q616</accession>
<dbReference type="CDD" id="cd01071">
    <property type="entry name" value="PBP2_PhnD_like"/>
    <property type="match status" value="1"/>
</dbReference>
<gene>
    <name evidence="4" type="ORF">HRU87_02680</name>
</gene>
<reference evidence="4 5" key="1">
    <citation type="submission" date="2020-05" db="EMBL/GenBank/DDBJ databases">
        <title>Aquirufa sp. strain 15G-AUS-rot a new Aquirufa species.</title>
        <authorList>
            <person name="Pitt A."/>
            <person name="Hahn M.W."/>
        </authorList>
    </citation>
    <scope>NUCLEOTIDE SEQUENCE [LARGE SCALE GENOMIC DNA]</scope>
    <source>
        <strain evidence="4 5">15G-AUS-rot</strain>
    </source>
</reference>
<feature type="chain" id="PRO_5028896246" evidence="3">
    <location>
        <begin position="28"/>
        <end position="326"/>
    </location>
</feature>
<dbReference type="NCBIfam" id="TIGR01098">
    <property type="entry name" value="3A0109s03R"/>
    <property type="match status" value="1"/>
</dbReference>
<dbReference type="Pfam" id="PF12974">
    <property type="entry name" value="Phosphonate-bd"/>
    <property type="match status" value="1"/>
</dbReference>
<feature type="signal peptide" evidence="3">
    <location>
        <begin position="1"/>
        <end position="27"/>
    </location>
</feature>
<dbReference type="GO" id="GO:0055085">
    <property type="term" value="P:transmembrane transport"/>
    <property type="evidence" value="ECO:0007669"/>
    <property type="project" value="InterPro"/>
</dbReference>